<evidence type="ECO:0000313" key="13">
    <source>
        <dbReference type="Proteomes" id="UP000664835"/>
    </source>
</evidence>
<dbReference type="SUPFAM" id="SSF47757">
    <property type="entry name" value="Chemotaxis receptor methyltransferase CheR, N-terminal domain"/>
    <property type="match status" value="1"/>
</dbReference>
<dbReference type="Pfam" id="PF03705">
    <property type="entry name" value="CheR_N"/>
    <property type="match status" value="1"/>
</dbReference>
<organism evidence="12 13">
    <name type="scientific">Thiomicrorhabdus marina</name>
    <dbReference type="NCBI Taxonomy" id="2818442"/>
    <lineage>
        <taxon>Bacteria</taxon>
        <taxon>Pseudomonadati</taxon>
        <taxon>Pseudomonadota</taxon>
        <taxon>Gammaproteobacteria</taxon>
        <taxon>Thiotrichales</taxon>
        <taxon>Piscirickettsiaceae</taxon>
        <taxon>Thiomicrorhabdus</taxon>
    </lineage>
</organism>
<comment type="caution">
    <text evidence="6">Lacks conserved residue(s) required for the propagation of feature annotation.</text>
</comment>
<feature type="domain" description="PAC" evidence="9">
    <location>
        <begin position="762"/>
        <end position="814"/>
    </location>
</feature>
<dbReference type="InterPro" id="IPR000780">
    <property type="entry name" value="CheR_MeTrfase"/>
</dbReference>
<dbReference type="PROSITE" id="PS50123">
    <property type="entry name" value="CHER"/>
    <property type="match status" value="1"/>
</dbReference>
<dbReference type="SMART" id="SM00138">
    <property type="entry name" value="MeTrc"/>
    <property type="match status" value="1"/>
</dbReference>
<dbReference type="InterPro" id="IPR000014">
    <property type="entry name" value="PAS"/>
</dbReference>
<dbReference type="PRINTS" id="PR00996">
    <property type="entry name" value="CHERMTFRASE"/>
</dbReference>
<evidence type="ECO:0000256" key="3">
    <source>
        <dbReference type="ARBA" id="ARBA00022603"/>
    </source>
</evidence>
<evidence type="ECO:0000259" key="11">
    <source>
        <dbReference type="PROSITE" id="PS50123"/>
    </source>
</evidence>
<dbReference type="Pfam" id="PF08447">
    <property type="entry name" value="PAS_3"/>
    <property type="match status" value="1"/>
</dbReference>
<dbReference type="Proteomes" id="UP000664835">
    <property type="component" value="Unassembled WGS sequence"/>
</dbReference>
<gene>
    <name evidence="12" type="ORF">J3998_11995</name>
</gene>
<evidence type="ECO:0000256" key="6">
    <source>
        <dbReference type="PROSITE-ProRule" id="PRU00050"/>
    </source>
</evidence>
<accession>A0ABS3Q7G4</accession>
<feature type="compositionally biased region" description="Low complexity" evidence="7">
    <location>
        <begin position="622"/>
        <end position="639"/>
    </location>
</feature>
<dbReference type="InterPro" id="IPR022642">
    <property type="entry name" value="CheR_C"/>
</dbReference>
<comment type="catalytic activity">
    <reaction evidence="1">
        <text>L-glutamyl-[protein] + S-adenosyl-L-methionine = [protein]-L-glutamate 5-O-methyl ester + S-adenosyl-L-homocysteine</text>
        <dbReference type="Rhea" id="RHEA:24452"/>
        <dbReference type="Rhea" id="RHEA-COMP:10208"/>
        <dbReference type="Rhea" id="RHEA-COMP:10311"/>
        <dbReference type="ChEBI" id="CHEBI:29973"/>
        <dbReference type="ChEBI" id="CHEBI:57856"/>
        <dbReference type="ChEBI" id="CHEBI:59789"/>
        <dbReference type="ChEBI" id="CHEBI:82795"/>
        <dbReference type="EC" id="2.1.1.80"/>
    </reaction>
</comment>
<dbReference type="SUPFAM" id="SSF53335">
    <property type="entry name" value="S-adenosyl-L-methionine-dependent methyltransferases"/>
    <property type="match status" value="1"/>
</dbReference>
<evidence type="ECO:0000313" key="12">
    <source>
        <dbReference type="EMBL" id="MBO1928295.1"/>
    </source>
</evidence>
<dbReference type="InterPro" id="IPR013655">
    <property type="entry name" value="PAS_fold_3"/>
</dbReference>
<dbReference type="Pfam" id="PF01739">
    <property type="entry name" value="CheR"/>
    <property type="match status" value="1"/>
</dbReference>
<evidence type="ECO:0000256" key="1">
    <source>
        <dbReference type="ARBA" id="ARBA00001541"/>
    </source>
</evidence>
<feature type="domain" description="CheR-type methyltransferase" evidence="11">
    <location>
        <begin position="149"/>
        <end position="419"/>
    </location>
</feature>
<name>A0ABS3Q7G4_9GAMM</name>
<dbReference type="InterPro" id="IPR035909">
    <property type="entry name" value="CheB_C"/>
</dbReference>
<dbReference type="InterPro" id="IPR022641">
    <property type="entry name" value="CheR_N"/>
</dbReference>
<dbReference type="InterPro" id="IPR035965">
    <property type="entry name" value="PAS-like_dom_sf"/>
</dbReference>
<dbReference type="SUPFAM" id="SSF52738">
    <property type="entry name" value="Methylesterase CheB, C-terminal domain"/>
    <property type="match status" value="1"/>
</dbReference>
<proteinExistence type="predicted"/>
<dbReference type="PROSITE" id="PS50113">
    <property type="entry name" value="PAC"/>
    <property type="match status" value="1"/>
</dbReference>
<dbReference type="PANTHER" id="PTHR24422:SF27">
    <property type="entry name" value="PROTEIN-GLUTAMATE O-METHYLTRANSFERASE"/>
    <property type="match status" value="1"/>
</dbReference>
<evidence type="ECO:0000259" key="9">
    <source>
        <dbReference type="PROSITE" id="PS50113"/>
    </source>
</evidence>
<evidence type="ECO:0000256" key="5">
    <source>
        <dbReference type="ARBA" id="ARBA00022691"/>
    </source>
</evidence>
<dbReference type="InterPro" id="IPR050903">
    <property type="entry name" value="Bact_Chemotaxis_MeTrfase"/>
</dbReference>
<sequence>MMVDLLEKDSNIPVVAARNGEPLKPDTLYVCPPSYNIEISKHDTIVLSLMSENRHIPRPSVDMLFESLAMAKGEAAIGIVLSGTGTDGSRGIRAIKGEGGFGVAQDPNTAKYDGMPNSAINSGNVDLILPPEEIGPELQNISSFPRQVPLGFETNLSRESYFEILRILKRRFKIDFTLYKETTIMRRIERRMTALKLIKVKEYVTYLSDKETEAELLFNDMLIGVTAFFRDARAFNYLQDELKHYLKSKENKVIRVWTPGCSTGEEPYSIAIILSEILGQTIEEYKIQIFATDIDKRAVEFARNGVYPESALQNLPDKIKRKYFTVDGEHFQVIKPVKSMVIFSVHDLTVDPPFLRLDLLSCRNLLIYFNLELQRQILPVFHYALNPRGLLFLGQSESIGVFQETFRSLSKSGKIFEANFLGKKVPPERNKSRRSLVDFVQDMPTEKAQRSSAAKKSVDTLGDLITRKTRELMLPYAILVNDNLDIVYSQGKNPLLVRPEGLPTNNIYQNIHPSLAIDLRSSLHLLDSGQSIAHSPFQKMVIKEETSWARLILIDIEHQAGMGHLILIFCQIENVLDLPITQVEGGESNQALFKEQERQLLKTKEQLQTVIEELETSNEEMQSMNEELQSSNEELQSSNEELETTNEELQSTNEELQTAYSELRVAYEDKDRQQMELERLANELEKTNTLLMDAETLGKTGSFRWNVPVNTMEWSQGVYRLLGLEIENYQPTYEALVGLVYSDDRKIFEDFIDNVLSRKHAESITFRAWNSEKQNIWLKLEVAVSFNSLKQAQYVMGTVTDITQLTGTQNELQHHKGMVEALSSTLGSIYIFDFDLGHISYVNQHYSATFGYTQGDFKEHNLEDFMKLIHSDDRTKVQEHFAKVKNSNLGEVFNINFRFKPKNGEGYLEIQSKDTLLKRNEGETQQPHAMLCVLSE</sequence>
<keyword evidence="3" id="KW-0489">Methyltransferase</keyword>
<protein>
    <recommendedName>
        <fullName evidence="2">protein-glutamate O-methyltransferase</fullName>
        <ecNumber evidence="2">2.1.1.80</ecNumber>
    </recommendedName>
</protein>
<dbReference type="PROSITE" id="PS50112">
    <property type="entry name" value="PAS"/>
    <property type="match status" value="1"/>
</dbReference>
<dbReference type="CDD" id="cd02440">
    <property type="entry name" value="AdoMet_MTases"/>
    <property type="match status" value="1"/>
</dbReference>
<dbReference type="InterPro" id="IPR036804">
    <property type="entry name" value="CheR_N_sf"/>
</dbReference>
<dbReference type="CDD" id="cd16434">
    <property type="entry name" value="CheB-CheR_fusion"/>
    <property type="match status" value="1"/>
</dbReference>
<dbReference type="InterPro" id="IPR029063">
    <property type="entry name" value="SAM-dependent_MTases_sf"/>
</dbReference>
<dbReference type="InterPro" id="IPR000700">
    <property type="entry name" value="PAS-assoc_C"/>
</dbReference>
<keyword evidence="4" id="KW-0808">Transferase</keyword>
<evidence type="ECO:0000256" key="7">
    <source>
        <dbReference type="SAM" id="MobiDB-lite"/>
    </source>
</evidence>
<dbReference type="Gene3D" id="1.10.155.10">
    <property type="entry name" value="Chemotaxis receptor methyltransferase CheR, N-terminal domain"/>
    <property type="match status" value="1"/>
</dbReference>
<dbReference type="EC" id="2.1.1.80" evidence="2"/>
<evidence type="ECO:0000259" key="10">
    <source>
        <dbReference type="PROSITE" id="PS50122"/>
    </source>
</evidence>
<dbReference type="PANTHER" id="PTHR24422">
    <property type="entry name" value="CHEMOTAXIS PROTEIN METHYLTRANSFERASE"/>
    <property type="match status" value="1"/>
</dbReference>
<evidence type="ECO:0000256" key="2">
    <source>
        <dbReference type="ARBA" id="ARBA00012534"/>
    </source>
</evidence>
<dbReference type="PROSITE" id="PS50122">
    <property type="entry name" value="CHEB"/>
    <property type="match status" value="1"/>
</dbReference>
<dbReference type="Gene3D" id="3.40.50.150">
    <property type="entry name" value="Vaccinia Virus protein VP39"/>
    <property type="match status" value="1"/>
</dbReference>
<dbReference type="Gene3D" id="3.30.450.20">
    <property type="entry name" value="PAS domain"/>
    <property type="match status" value="2"/>
</dbReference>
<dbReference type="InterPro" id="IPR000673">
    <property type="entry name" value="Sig_transdc_resp-reg_Me-estase"/>
</dbReference>
<dbReference type="EMBL" id="JAGETV010000034">
    <property type="protein sequence ID" value="MBO1928295.1"/>
    <property type="molecule type" value="Genomic_DNA"/>
</dbReference>
<dbReference type="Pfam" id="PF01339">
    <property type="entry name" value="CheB_methylest"/>
    <property type="match status" value="1"/>
</dbReference>
<keyword evidence="13" id="KW-1185">Reference proteome</keyword>
<evidence type="ECO:0000259" key="8">
    <source>
        <dbReference type="PROSITE" id="PS50112"/>
    </source>
</evidence>
<comment type="caution">
    <text evidence="12">The sequence shown here is derived from an EMBL/GenBank/DDBJ whole genome shotgun (WGS) entry which is preliminary data.</text>
</comment>
<reference evidence="12 13" key="1">
    <citation type="submission" date="2021-03" db="EMBL/GenBank/DDBJ databases">
        <title>Thiomicrorhabdus sp.nov.,novel sulfur-oxidizing bacteria isolated from coastal sediment.</title>
        <authorList>
            <person name="Liu X."/>
        </authorList>
    </citation>
    <scope>NUCLEOTIDE SEQUENCE [LARGE SCALE GENOMIC DNA]</scope>
    <source>
        <strain evidence="12 13">6S2-11</strain>
    </source>
</reference>
<feature type="domain" description="CheB-type methylesterase" evidence="10">
    <location>
        <begin position="1"/>
        <end position="138"/>
    </location>
</feature>
<dbReference type="Gene3D" id="3.40.50.180">
    <property type="entry name" value="Methylesterase CheB, C-terminal domain"/>
    <property type="match status" value="1"/>
</dbReference>
<feature type="domain" description="PAS" evidence="8">
    <location>
        <begin position="814"/>
        <end position="888"/>
    </location>
</feature>
<feature type="region of interest" description="Disordered" evidence="7">
    <location>
        <begin position="618"/>
        <end position="655"/>
    </location>
</feature>
<dbReference type="SUPFAM" id="SSF55785">
    <property type="entry name" value="PYP-like sensor domain (PAS domain)"/>
    <property type="match status" value="2"/>
</dbReference>
<keyword evidence="5" id="KW-0949">S-adenosyl-L-methionine</keyword>
<dbReference type="CDD" id="cd00130">
    <property type="entry name" value="PAS"/>
    <property type="match status" value="1"/>
</dbReference>
<evidence type="ECO:0000256" key="4">
    <source>
        <dbReference type="ARBA" id="ARBA00022679"/>
    </source>
</evidence>